<name>A0A381WM95_9ZZZZ</name>
<reference evidence="1" key="1">
    <citation type="submission" date="2018-05" db="EMBL/GenBank/DDBJ databases">
        <authorList>
            <person name="Lanie J.A."/>
            <person name="Ng W.-L."/>
            <person name="Kazmierczak K.M."/>
            <person name="Andrzejewski T.M."/>
            <person name="Davidsen T.M."/>
            <person name="Wayne K.J."/>
            <person name="Tettelin H."/>
            <person name="Glass J.I."/>
            <person name="Rusch D."/>
            <person name="Podicherti R."/>
            <person name="Tsui H.-C.T."/>
            <person name="Winkler M.E."/>
        </authorList>
    </citation>
    <scope>NUCLEOTIDE SEQUENCE</scope>
</reference>
<gene>
    <name evidence="1" type="ORF">METZ01_LOCUS106468</name>
</gene>
<dbReference type="EMBL" id="UINC01012254">
    <property type="protein sequence ID" value="SVA53614.1"/>
    <property type="molecule type" value="Genomic_DNA"/>
</dbReference>
<evidence type="ECO:0000313" key="1">
    <source>
        <dbReference type="EMBL" id="SVA53614.1"/>
    </source>
</evidence>
<dbReference type="AlphaFoldDB" id="A0A381WM95"/>
<proteinExistence type="predicted"/>
<organism evidence="1">
    <name type="scientific">marine metagenome</name>
    <dbReference type="NCBI Taxonomy" id="408172"/>
    <lineage>
        <taxon>unclassified sequences</taxon>
        <taxon>metagenomes</taxon>
        <taxon>ecological metagenomes</taxon>
    </lineage>
</organism>
<feature type="non-terminal residue" evidence="1">
    <location>
        <position position="28"/>
    </location>
</feature>
<protein>
    <submittedName>
        <fullName evidence="1">Uncharacterized protein</fullName>
    </submittedName>
</protein>
<accession>A0A381WM95</accession>
<sequence>MKVIVGLFGLHNFHDGDINSYIEISQSI</sequence>